<sequence>MASFAGAMDLLRLVPKGGPAICNVSVTNLCNATCDFCNFAHDKGFVTDRRSLDASRFAEGLARLKREAGVRFVTFMGGEPLLHKNIVEMVRTATEMGVQPTMVTNGWLLPPKVDALADAGITTLFISIDAPTAEVHEKNRGLRGVCERIREANAKLTARGVTVIASVAMTRLVTDYAALARFVKSLGFSAITFSYPRKAALGSSSLVWSEDSELVDMTPAEILAAFDAAEGAREIIPVHNPRAGLADMRRRLTGQGERFICHAGYKYFYLDWNYDLWRCEDWDKPLASLWDFTAKDMVRDGCQACTTDCYRDASIMLHFAIAIGDAFASVREGRPLAAFKALTDRRNAGSIGAVIGHGARLTRLAGAG</sequence>
<dbReference type="InterPro" id="IPR006638">
    <property type="entry name" value="Elp3/MiaA/NifB-like_rSAM"/>
</dbReference>
<dbReference type="PANTHER" id="PTHR11228">
    <property type="entry name" value="RADICAL SAM DOMAIN PROTEIN"/>
    <property type="match status" value="1"/>
</dbReference>
<keyword evidence="3" id="KW-0479">Metal-binding</keyword>
<dbReference type="PANTHER" id="PTHR11228:SF7">
    <property type="entry name" value="PQQA PEPTIDE CYCLASE"/>
    <property type="match status" value="1"/>
</dbReference>
<gene>
    <name evidence="7" type="ORF">JYK14_06045</name>
</gene>
<dbReference type="EMBL" id="JAFIRR010000031">
    <property type="protein sequence ID" value="MCO6415740.1"/>
    <property type="molecule type" value="Genomic_DNA"/>
</dbReference>
<name>A0ABT1D431_9PROT</name>
<feature type="domain" description="Radical SAM core" evidence="6">
    <location>
        <begin position="16"/>
        <end position="242"/>
    </location>
</feature>
<keyword evidence="8" id="KW-1185">Reference proteome</keyword>
<proteinExistence type="predicted"/>
<keyword evidence="5" id="KW-0411">Iron-sulfur</keyword>
<dbReference type="InterPro" id="IPR058240">
    <property type="entry name" value="rSAM_sf"/>
</dbReference>
<evidence type="ECO:0000256" key="1">
    <source>
        <dbReference type="ARBA" id="ARBA00001966"/>
    </source>
</evidence>
<comment type="caution">
    <text evidence="7">The sequence shown here is derived from an EMBL/GenBank/DDBJ whole genome shotgun (WGS) entry which is preliminary data.</text>
</comment>
<organism evidence="7 8">
    <name type="scientific">Siccirubricoccus soli</name>
    <dbReference type="NCBI Taxonomy" id="2899147"/>
    <lineage>
        <taxon>Bacteria</taxon>
        <taxon>Pseudomonadati</taxon>
        <taxon>Pseudomonadota</taxon>
        <taxon>Alphaproteobacteria</taxon>
        <taxon>Acetobacterales</taxon>
        <taxon>Roseomonadaceae</taxon>
        <taxon>Siccirubricoccus</taxon>
    </lineage>
</organism>
<dbReference type="SFLD" id="SFLDG01067">
    <property type="entry name" value="SPASM/twitch_domain_containing"/>
    <property type="match status" value="1"/>
</dbReference>
<dbReference type="Proteomes" id="UP001523392">
    <property type="component" value="Unassembled WGS sequence"/>
</dbReference>
<dbReference type="Gene3D" id="3.20.20.70">
    <property type="entry name" value="Aldolase class I"/>
    <property type="match status" value="1"/>
</dbReference>
<evidence type="ECO:0000256" key="4">
    <source>
        <dbReference type="ARBA" id="ARBA00023004"/>
    </source>
</evidence>
<dbReference type="SUPFAM" id="SSF102114">
    <property type="entry name" value="Radical SAM enzymes"/>
    <property type="match status" value="1"/>
</dbReference>
<accession>A0ABT1D431</accession>
<dbReference type="InterPro" id="IPR013785">
    <property type="entry name" value="Aldolase_TIM"/>
</dbReference>
<evidence type="ECO:0000313" key="8">
    <source>
        <dbReference type="Proteomes" id="UP001523392"/>
    </source>
</evidence>
<evidence type="ECO:0000313" key="7">
    <source>
        <dbReference type="EMBL" id="MCO6415740.1"/>
    </source>
</evidence>
<dbReference type="CDD" id="cd01335">
    <property type="entry name" value="Radical_SAM"/>
    <property type="match status" value="1"/>
</dbReference>
<dbReference type="InterPro" id="IPR007197">
    <property type="entry name" value="rSAM"/>
</dbReference>
<dbReference type="SFLD" id="SFLDS00029">
    <property type="entry name" value="Radical_SAM"/>
    <property type="match status" value="1"/>
</dbReference>
<comment type="cofactor">
    <cofactor evidence="1">
        <name>[4Fe-4S] cluster</name>
        <dbReference type="ChEBI" id="CHEBI:49883"/>
    </cofactor>
</comment>
<evidence type="ECO:0000259" key="6">
    <source>
        <dbReference type="PROSITE" id="PS51918"/>
    </source>
</evidence>
<keyword evidence="2" id="KW-0949">S-adenosyl-L-methionine</keyword>
<dbReference type="Pfam" id="PF04055">
    <property type="entry name" value="Radical_SAM"/>
    <property type="match status" value="1"/>
</dbReference>
<evidence type="ECO:0000256" key="3">
    <source>
        <dbReference type="ARBA" id="ARBA00022723"/>
    </source>
</evidence>
<evidence type="ECO:0000256" key="5">
    <source>
        <dbReference type="ARBA" id="ARBA00023014"/>
    </source>
</evidence>
<reference evidence="7 8" key="1">
    <citation type="submission" date="2021-12" db="EMBL/GenBank/DDBJ databases">
        <title>Siccirubricoccus leaddurans sp. nov., a high concentration Zn2+ tolerance bacterium.</title>
        <authorList>
            <person name="Cao Y."/>
        </authorList>
    </citation>
    <scope>NUCLEOTIDE SEQUENCE [LARGE SCALE GENOMIC DNA]</scope>
    <source>
        <strain evidence="7 8">KC 17139</strain>
    </source>
</reference>
<protein>
    <submittedName>
        <fullName evidence="7">Radical SAM protein</fullName>
    </submittedName>
</protein>
<evidence type="ECO:0000256" key="2">
    <source>
        <dbReference type="ARBA" id="ARBA00022691"/>
    </source>
</evidence>
<dbReference type="RefSeq" id="WP_252952338.1">
    <property type="nucleotide sequence ID" value="NZ_JAFIRR010000031.1"/>
</dbReference>
<dbReference type="InterPro" id="IPR050377">
    <property type="entry name" value="Radical_SAM_PqqE_MftC-like"/>
</dbReference>
<keyword evidence="4" id="KW-0408">Iron</keyword>
<dbReference type="SMART" id="SM00729">
    <property type="entry name" value="Elp3"/>
    <property type="match status" value="1"/>
</dbReference>
<dbReference type="PROSITE" id="PS51918">
    <property type="entry name" value="RADICAL_SAM"/>
    <property type="match status" value="1"/>
</dbReference>